<evidence type="ECO:0000313" key="9">
    <source>
        <dbReference type="EMBL" id="QKV20379.1"/>
    </source>
</evidence>
<keyword evidence="4 7" id="KW-0812">Transmembrane</keyword>
<gene>
    <name evidence="9" type="ORF">HTY61_18945</name>
</gene>
<evidence type="ECO:0000256" key="6">
    <source>
        <dbReference type="ARBA" id="ARBA00023136"/>
    </source>
</evidence>
<comment type="subcellular location">
    <subcellularLocation>
        <location evidence="1">Cell membrane</location>
        <topology evidence="1">Single-pass membrane protein</topology>
    </subcellularLocation>
    <subcellularLocation>
        <location evidence="7">Cell membrane</location>
        <topology evidence="7">Single-pass type II membrane protein</topology>
    </subcellularLocation>
</comment>
<evidence type="ECO:0000256" key="3">
    <source>
        <dbReference type="ARBA" id="ARBA00022475"/>
    </source>
</evidence>
<dbReference type="RefSeq" id="WP_175278270.1">
    <property type="nucleotide sequence ID" value="NZ_CP054836.1"/>
</dbReference>
<evidence type="ECO:0000313" key="10">
    <source>
        <dbReference type="Proteomes" id="UP000509367"/>
    </source>
</evidence>
<evidence type="ECO:0000256" key="1">
    <source>
        <dbReference type="ARBA" id="ARBA00004162"/>
    </source>
</evidence>
<sequence length="125" mass="13669">MQLELAERRRGTISMTSLIDVIFLLLLFFMLSSTFAKFGEIELTAAGAAAEREVKPVYLRLSDDRLILNGKEVELADIADVLGRQAEQGANTVLLALDSETVSQRFVDVYALLKGVPGFAVAVVH</sequence>
<evidence type="ECO:0000256" key="5">
    <source>
        <dbReference type="ARBA" id="ARBA00022989"/>
    </source>
</evidence>
<evidence type="ECO:0000256" key="2">
    <source>
        <dbReference type="ARBA" id="ARBA00005811"/>
    </source>
</evidence>
<dbReference type="GO" id="GO:0022857">
    <property type="term" value="F:transmembrane transporter activity"/>
    <property type="evidence" value="ECO:0007669"/>
    <property type="project" value="InterPro"/>
</dbReference>
<evidence type="ECO:0000256" key="8">
    <source>
        <dbReference type="SAM" id="Phobius"/>
    </source>
</evidence>
<dbReference type="PANTHER" id="PTHR30558">
    <property type="entry name" value="EXBD MEMBRANE COMPONENT OF PMF-DRIVEN MACROMOLECULE IMPORT SYSTEM"/>
    <property type="match status" value="1"/>
</dbReference>
<comment type="similarity">
    <text evidence="2 7">Belongs to the ExbD/TolR family.</text>
</comment>
<keyword evidence="5 8" id="KW-1133">Transmembrane helix</keyword>
<keyword evidence="3" id="KW-1003">Cell membrane</keyword>
<dbReference type="InterPro" id="IPR003400">
    <property type="entry name" value="ExbD"/>
</dbReference>
<feature type="transmembrane region" description="Helical" evidence="8">
    <location>
        <begin position="12"/>
        <end position="31"/>
    </location>
</feature>
<dbReference type="AlphaFoldDB" id="A0A6N1VME5"/>
<dbReference type="PANTHER" id="PTHR30558:SF3">
    <property type="entry name" value="BIOPOLYMER TRANSPORT PROTEIN EXBD-RELATED"/>
    <property type="match status" value="1"/>
</dbReference>
<name>A0A6N1VME5_9HYPH</name>
<organism evidence="9 10">
    <name type="scientific">Oricola thermophila</name>
    <dbReference type="NCBI Taxonomy" id="2742145"/>
    <lineage>
        <taxon>Bacteria</taxon>
        <taxon>Pseudomonadati</taxon>
        <taxon>Pseudomonadota</taxon>
        <taxon>Alphaproteobacteria</taxon>
        <taxon>Hyphomicrobiales</taxon>
        <taxon>Ahrensiaceae</taxon>
        <taxon>Oricola</taxon>
    </lineage>
</organism>
<protein>
    <submittedName>
        <fullName evidence="9">Biopolymer transporter ExbD</fullName>
    </submittedName>
</protein>
<dbReference type="Proteomes" id="UP000509367">
    <property type="component" value="Chromosome"/>
</dbReference>
<dbReference type="EMBL" id="CP054836">
    <property type="protein sequence ID" value="QKV20379.1"/>
    <property type="molecule type" value="Genomic_DNA"/>
</dbReference>
<proteinExistence type="inferred from homology"/>
<evidence type="ECO:0000256" key="7">
    <source>
        <dbReference type="RuleBase" id="RU003879"/>
    </source>
</evidence>
<accession>A0A6N1VME5</accession>
<keyword evidence="7" id="KW-0653">Protein transport</keyword>
<dbReference type="GO" id="GO:0005886">
    <property type="term" value="C:plasma membrane"/>
    <property type="evidence" value="ECO:0007669"/>
    <property type="project" value="UniProtKB-SubCell"/>
</dbReference>
<dbReference type="KEGG" id="orm:HTY61_18945"/>
<dbReference type="Pfam" id="PF02472">
    <property type="entry name" value="ExbD"/>
    <property type="match status" value="1"/>
</dbReference>
<keyword evidence="7" id="KW-0813">Transport</keyword>
<keyword evidence="6 8" id="KW-0472">Membrane</keyword>
<evidence type="ECO:0000256" key="4">
    <source>
        <dbReference type="ARBA" id="ARBA00022692"/>
    </source>
</evidence>
<keyword evidence="10" id="KW-1185">Reference proteome</keyword>
<dbReference type="GO" id="GO:0015031">
    <property type="term" value="P:protein transport"/>
    <property type="evidence" value="ECO:0007669"/>
    <property type="project" value="UniProtKB-KW"/>
</dbReference>
<reference evidence="9 10" key="1">
    <citation type="submission" date="2020-06" db="EMBL/GenBank/DDBJ databases">
        <title>Oricola thermophila sp. nov. isolated from a tidal sediments.</title>
        <authorList>
            <person name="Kwon K.K."/>
            <person name="Yang S.-H."/>
            <person name="Park M.-J."/>
        </authorList>
    </citation>
    <scope>NUCLEOTIDE SEQUENCE [LARGE SCALE GENOMIC DNA]</scope>
    <source>
        <strain evidence="9 10">MEBiC13590</strain>
    </source>
</reference>